<proteinExistence type="predicted"/>
<dbReference type="InterPro" id="IPR000551">
    <property type="entry name" value="MerR-type_HTH_dom"/>
</dbReference>
<keyword evidence="1" id="KW-0678">Repressor</keyword>
<feature type="domain" description="HTH merR-type" evidence="5">
    <location>
        <begin position="5"/>
        <end position="73"/>
    </location>
</feature>
<keyword evidence="2" id="KW-0805">Transcription regulation</keyword>
<protein>
    <submittedName>
        <fullName evidence="6">MerR family transcriptional regulator</fullName>
    </submittedName>
</protein>
<reference evidence="7" key="1">
    <citation type="submission" date="2023-07" db="EMBL/GenBank/DDBJ databases">
        <title>30 novel species of actinomycetes from the DSMZ collection.</title>
        <authorList>
            <person name="Nouioui I."/>
        </authorList>
    </citation>
    <scope>NUCLEOTIDE SEQUENCE [LARGE SCALE GENOMIC DNA]</scope>
    <source>
        <strain evidence="7">DSM 44917</strain>
    </source>
</reference>
<gene>
    <name evidence="6" type="ORF">RM780_00540</name>
</gene>
<dbReference type="SUPFAM" id="SSF46955">
    <property type="entry name" value="Putative DNA-binding domain"/>
    <property type="match status" value="1"/>
</dbReference>
<dbReference type="SMART" id="SM00422">
    <property type="entry name" value="HTH_MERR"/>
    <property type="match status" value="1"/>
</dbReference>
<evidence type="ECO:0000256" key="2">
    <source>
        <dbReference type="ARBA" id="ARBA00023015"/>
    </source>
</evidence>
<dbReference type="InterPro" id="IPR047057">
    <property type="entry name" value="MerR_fam"/>
</dbReference>
<dbReference type="Pfam" id="PF13411">
    <property type="entry name" value="MerR_1"/>
    <property type="match status" value="1"/>
</dbReference>
<dbReference type="PROSITE" id="PS50937">
    <property type="entry name" value="HTH_MERR_2"/>
    <property type="match status" value="1"/>
</dbReference>
<keyword evidence="3" id="KW-0238">DNA-binding</keyword>
<organism evidence="6 7">
    <name type="scientific">Streptomyces boetiae</name>
    <dbReference type="NCBI Taxonomy" id="3075541"/>
    <lineage>
        <taxon>Bacteria</taxon>
        <taxon>Bacillati</taxon>
        <taxon>Actinomycetota</taxon>
        <taxon>Actinomycetes</taxon>
        <taxon>Kitasatosporales</taxon>
        <taxon>Streptomycetaceae</taxon>
        <taxon>Streptomyces</taxon>
    </lineage>
</organism>
<keyword evidence="7" id="KW-1185">Reference proteome</keyword>
<dbReference type="CDD" id="cd00592">
    <property type="entry name" value="HTH_MerR-like"/>
    <property type="match status" value="1"/>
</dbReference>
<evidence type="ECO:0000256" key="3">
    <source>
        <dbReference type="ARBA" id="ARBA00023125"/>
    </source>
</evidence>
<dbReference type="Gene3D" id="1.10.1660.10">
    <property type="match status" value="1"/>
</dbReference>
<dbReference type="Proteomes" id="UP001183388">
    <property type="component" value="Unassembled WGS sequence"/>
</dbReference>
<dbReference type="RefSeq" id="WP_311628364.1">
    <property type="nucleotide sequence ID" value="NZ_JAVREN010000001.1"/>
</dbReference>
<dbReference type="EMBL" id="JAVREN010000001">
    <property type="protein sequence ID" value="MDT0305453.1"/>
    <property type="molecule type" value="Genomic_DNA"/>
</dbReference>
<evidence type="ECO:0000256" key="4">
    <source>
        <dbReference type="ARBA" id="ARBA00023163"/>
    </source>
</evidence>
<name>A0ABU2L2G8_9ACTN</name>
<keyword evidence="4" id="KW-0804">Transcription</keyword>
<dbReference type="PANTHER" id="PTHR30204:SF69">
    <property type="entry name" value="MERR-FAMILY TRANSCRIPTIONAL REGULATOR"/>
    <property type="match status" value="1"/>
</dbReference>
<dbReference type="PANTHER" id="PTHR30204">
    <property type="entry name" value="REDOX-CYCLING DRUG-SENSING TRANSCRIPTIONAL ACTIVATOR SOXR"/>
    <property type="match status" value="1"/>
</dbReference>
<sequence>MDERELTIGELAGRFGLATHVLRHWEDVGLLQPSRRVGGQRRYDGRHLVDVAMILLGKDSGLSLAQLREMRSSPERAGRHAVLRAHRDALRRRIAAARAQLDLVEHALECEAEDYRACPAFLAKADAYLPPPPADRP</sequence>
<accession>A0ABU2L2G8</accession>
<evidence type="ECO:0000313" key="7">
    <source>
        <dbReference type="Proteomes" id="UP001183388"/>
    </source>
</evidence>
<evidence type="ECO:0000259" key="5">
    <source>
        <dbReference type="PROSITE" id="PS50937"/>
    </source>
</evidence>
<evidence type="ECO:0000313" key="6">
    <source>
        <dbReference type="EMBL" id="MDT0305453.1"/>
    </source>
</evidence>
<evidence type="ECO:0000256" key="1">
    <source>
        <dbReference type="ARBA" id="ARBA00022491"/>
    </source>
</evidence>
<dbReference type="InterPro" id="IPR009061">
    <property type="entry name" value="DNA-bd_dom_put_sf"/>
</dbReference>
<comment type="caution">
    <text evidence="6">The sequence shown here is derived from an EMBL/GenBank/DDBJ whole genome shotgun (WGS) entry which is preliminary data.</text>
</comment>